<dbReference type="EMBL" id="CP063767">
    <property type="protein sequence ID" value="QOY60132.1"/>
    <property type="molecule type" value="Genomic_DNA"/>
</dbReference>
<dbReference type="KEGG" id="tio:INP52_06850"/>
<feature type="region of interest" description="Disordered" evidence="1">
    <location>
        <begin position="533"/>
        <end position="553"/>
    </location>
</feature>
<dbReference type="AlphaFoldDB" id="A0A7S7M7G2"/>
<dbReference type="InterPro" id="IPR036526">
    <property type="entry name" value="C-N_Hydrolase_sf"/>
</dbReference>
<feature type="compositionally biased region" description="Gly residues" evidence="1">
    <location>
        <begin position="574"/>
        <end position="592"/>
    </location>
</feature>
<feature type="domain" description="CN hydrolase" evidence="2">
    <location>
        <begin position="1"/>
        <end position="243"/>
    </location>
</feature>
<dbReference type="RefSeq" id="WP_194370264.1">
    <property type="nucleotide sequence ID" value="NZ_CP063767.1"/>
</dbReference>
<keyword evidence="4" id="KW-1185">Reference proteome</keyword>
<evidence type="ECO:0000313" key="4">
    <source>
        <dbReference type="Proteomes" id="UP000593735"/>
    </source>
</evidence>
<organism evidence="3 4">
    <name type="scientific">Thermophilibacter immobilis</name>
    <dbReference type="NCBI Taxonomy" id="2779519"/>
    <lineage>
        <taxon>Bacteria</taxon>
        <taxon>Bacillati</taxon>
        <taxon>Actinomycetota</taxon>
        <taxon>Coriobacteriia</taxon>
        <taxon>Coriobacteriales</taxon>
        <taxon>Atopobiaceae</taxon>
        <taxon>Thermophilibacter</taxon>
    </lineage>
</organism>
<dbReference type="Gene3D" id="3.40.50.620">
    <property type="entry name" value="HUPs"/>
    <property type="match status" value="1"/>
</dbReference>
<protein>
    <recommendedName>
        <fullName evidence="2">CN hydrolase domain-containing protein</fullName>
    </recommendedName>
</protein>
<dbReference type="Pfam" id="PF00795">
    <property type="entry name" value="CN_hydrolase"/>
    <property type="match status" value="2"/>
</dbReference>
<dbReference type="SUPFAM" id="SSF52402">
    <property type="entry name" value="Adenine nucleotide alpha hydrolases-like"/>
    <property type="match status" value="1"/>
</dbReference>
<dbReference type="SUPFAM" id="SSF56317">
    <property type="entry name" value="Carbon-nitrogen hydrolase"/>
    <property type="match status" value="1"/>
</dbReference>
<evidence type="ECO:0000256" key="1">
    <source>
        <dbReference type="SAM" id="MobiDB-lite"/>
    </source>
</evidence>
<dbReference type="Proteomes" id="UP000593735">
    <property type="component" value="Chromosome"/>
</dbReference>
<sequence>MKIAIAQMSTRAGDFERTVERMVDYARRAADTGADLVVFPSPALCGTTPVAFGDREGFLLDLAESLTRLSEEAACPCLVPVLSDIEGAPMSEALLLSEGDVVPVRLSAYLESMAGSEASDDEDAAASPLPELEFAGARLGIAFTYEDLDDYDDYDYDVDVIVFLSSYGFATDDVSSALGTSLAEGRFPVDAETTGAWIVGVGPVGCYGDQVFCGSSFVLSPWGELAAQAPGLEEALLVCDVDPSSEGPLESPLTPEVYDAPLTTWGALTLGLRETVARQGCSDVCVLVDPDLCSLLVATLAVDALGPTHVHALVLQTGEREADEATAELVRNLRLPEHNVERADARGESDPTLARDLAEVRLAALARHSGALALGSWDKTALALEAPVGVGAARLMPLGDLYRSDVVALAHLRNTISPVIPAQADVSLPAEGLAGLDELASAETRLMFVDLVLSSYLEWEQSLSDIVSEHGHAALVASVLERLHAVEPLRADCGMQIALSSKTLAEARGPQGLAWRDRPRKDSERLDEKAFSTLVQEDANDEDDDESAASAAYRREKDVHDLLGYLRDFSLGGGLSSSGAPGEGGGRHGSSGGSSQPFWQGPFSEN</sequence>
<dbReference type="Pfam" id="PF02540">
    <property type="entry name" value="NAD_synthase"/>
    <property type="match status" value="1"/>
</dbReference>
<evidence type="ECO:0000313" key="3">
    <source>
        <dbReference type="EMBL" id="QOY60132.1"/>
    </source>
</evidence>
<evidence type="ECO:0000259" key="2">
    <source>
        <dbReference type="PROSITE" id="PS50263"/>
    </source>
</evidence>
<dbReference type="InterPro" id="IPR014729">
    <property type="entry name" value="Rossmann-like_a/b/a_fold"/>
</dbReference>
<reference evidence="3 4" key="1">
    <citation type="submission" date="2020-10" db="EMBL/GenBank/DDBJ databases">
        <title>Olsenella immobilis sp.nov., isolated from the mud in a fermentation cellar used for the production of Chinese strong-flavoured liquor.</title>
        <authorList>
            <person name="Lu L."/>
        </authorList>
    </citation>
    <scope>NUCLEOTIDE SEQUENCE [LARGE SCALE GENOMIC DNA]</scope>
    <source>
        <strain evidence="3 4">LZLJ-2</strain>
    </source>
</reference>
<dbReference type="InterPro" id="IPR003010">
    <property type="entry name" value="C-N_Hydrolase"/>
</dbReference>
<accession>A0A7S7M7G2</accession>
<dbReference type="PROSITE" id="PS50263">
    <property type="entry name" value="CN_HYDROLASE"/>
    <property type="match status" value="1"/>
</dbReference>
<feature type="compositionally biased region" description="Acidic residues" evidence="1">
    <location>
        <begin position="538"/>
        <end position="547"/>
    </location>
</feature>
<dbReference type="Gene3D" id="3.60.110.10">
    <property type="entry name" value="Carbon-nitrogen hydrolase"/>
    <property type="match status" value="1"/>
</dbReference>
<name>A0A7S7M7G2_9ACTN</name>
<gene>
    <name evidence="3" type="ORF">INP52_06850</name>
</gene>
<proteinExistence type="predicted"/>
<dbReference type="GO" id="GO:0006163">
    <property type="term" value="P:purine nucleotide metabolic process"/>
    <property type="evidence" value="ECO:0007669"/>
    <property type="project" value="UniProtKB-ARBA"/>
</dbReference>
<dbReference type="InterPro" id="IPR022310">
    <property type="entry name" value="NAD/GMP_synthase"/>
</dbReference>
<feature type="region of interest" description="Disordered" evidence="1">
    <location>
        <begin position="574"/>
        <end position="606"/>
    </location>
</feature>